<dbReference type="AlphaFoldDB" id="A0AAV4ZYN3"/>
<evidence type="ECO:0000256" key="1">
    <source>
        <dbReference type="ARBA" id="ARBA00004123"/>
    </source>
</evidence>
<proteinExistence type="predicted"/>
<dbReference type="InterPro" id="IPR019136">
    <property type="entry name" value="TF_IIIC_su-5_HTH"/>
</dbReference>
<evidence type="ECO:0000256" key="3">
    <source>
        <dbReference type="ARBA" id="ARBA00023163"/>
    </source>
</evidence>
<evidence type="ECO:0000259" key="6">
    <source>
        <dbReference type="Pfam" id="PF09734"/>
    </source>
</evidence>
<dbReference type="GO" id="GO:0006384">
    <property type="term" value="P:transcription initiation at RNA polymerase III promoter"/>
    <property type="evidence" value="ECO:0007669"/>
    <property type="project" value="InterPro"/>
</dbReference>
<evidence type="ECO:0000256" key="4">
    <source>
        <dbReference type="ARBA" id="ARBA00023242"/>
    </source>
</evidence>
<dbReference type="PANTHER" id="PTHR13230:SF5">
    <property type="entry name" value="GENERAL TRANSCRIPTION FACTOR 3C POLYPEPTIDE 5"/>
    <property type="match status" value="1"/>
</dbReference>
<dbReference type="InterPro" id="IPR041499">
    <property type="entry name" value="Tfc1/Sfc1_N"/>
</dbReference>
<gene>
    <name evidence="8" type="ORF">Clacol_001629</name>
</gene>
<dbReference type="GO" id="GO:0000127">
    <property type="term" value="C:transcription factor TFIIIC complex"/>
    <property type="evidence" value="ECO:0007669"/>
    <property type="project" value="InterPro"/>
</dbReference>
<dbReference type="InterPro" id="IPR042536">
    <property type="entry name" value="TFIIIC_tauA_Sfc1"/>
</dbReference>
<dbReference type="EMBL" id="BPWL01000002">
    <property type="protein sequence ID" value="GJJ07427.1"/>
    <property type="molecule type" value="Genomic_DNA"/>
</dbReference>
<feature type="domain" description="Transcription factor IIIC subunit Tfc1/Sfc1 triple barrel" evidence="7">
    <location>
        <begin position="15"/>
        <end position="129"/>
    </location>
</feature>
<dbReference type="Pfam" id="PF17682">
    <property type="entry name" value="Tau95_N"/>
    <property type="match status" value="1"/>
</dbReference>
<accession>A0AAV4ZYN3</accession>
<sequence>MQIAPSQTLSTQVFYSIEYPGFISPGSVFTAIETLGGQSSIDNVFARRKQSTGSRDNLLDLNFRPENVFSHPVPGETVGTNKLLLKLTKRRVKRTSDEDQSFIGDYTGTILGIVPKTVRFRSLVDFQYQPDMTDSITRLRVAMGAFDAESIREFRFDAEKEQYSVEAEDDGGNSITQSNLRLIPPPIFSRQGIPQIYNFKQNPMSTVETSVNVVTGLERKRYINRFRWKGWSVVSVSINDTEVPSKPLQQVEDMRDSANQRLYNQLRKVSPDRAFVLFEERPVWTKLALLNQFSEVDAREINNTKYIIPLVCYVFIDGPWRDTLVRFSYDPRRDNVSRFYQRIYFRNVNNPMTRPSVAVRAESRFDESLQDNHSSPDSETASFQLCDIVDPLLKDMIASPSAVSNTYDDRYGWYLSSHFENIKTILRYKFFSLLEGQIPTDVECQKLLDTSHETGGSKYGPTYRRTRKHNKAKGALPPEEEAVG</sequence>
<evidence type="ECO:0000256" key="5">
    <source>
        <dbReference type="SAM" id="MobiDB-lite"/>
    </source>
</evidence>
<dbReference type="GO" id="GO:0001003">
    <property type="term" value="F:RNA polymerase III type 2 promoter sequence-specific DNA binding"/>
    <property type="evidence" value="ECO:0007669"/>
    <property type="project" value="TreeGrafter"/>
</dbReference>
<name>A0AAV4ZYN3_9AGAM</name>
<evidence type="ECO:0008006" key="10">
    <source>
        <dbReference type="Google" id="ProtNLM"/>
    </source>
</evidence>
<dbReference type="InterPro" id="IPR040454">
    <property type="entry name" value="TF_IIIC_Tfc1/Sfc1"/>
</dbReference>
<dbReference type="GO" id="GO:0005634">
    <property type="term" value="C:nucleus"/>
    <property type="evidence" value="ECO:0007669"/>
    <property type="project" value="UniProtKB-SubCell"/>
</dbReference>
<evidence type="ECO:0000313" key="9">
    <source>
        <dbReference type="Proteomes" id="UP001050691"/>
    </source>
</evidence>
<comment type="subcellular location">
    <subcellularLocation>
        <location evidence="1">Nucleus</location>
    </subcellularLocation>
</comment>
<dbReference type="PANTHER" id="PTHR13230">
    <property type="entry name" value="GENERAL TRANSCRIPTION FACTOR IIIC, POLYPEPTIDE 5"/>
    <property type="match status" value="1"/>
</dbReference>
<feature type="region of interest" description="Disordered" evidence="5">
    <location>
        <begin position="449"/>
        <end position="484"/>
    </location>
</feature>
<dbReference type="Proteomes" id="UP001050691">
    <property type="component" value="Unassembled WGS sequence"/>
</dbReference>
<evidence type="ECO:0000259" key="7">
    <source>
        <dbReference type="Pfam" id="PF17682"/>
    </source>
</evidence>
<keyword evidence="4" id="KW-0539">Nucleus</keyword>
<evidence type="ECO:0000256" key="2">
    <source>
        <dbReference type="ARBA" id="ARBA00023125"/>
    </source>
</evidence>
<keyword evidence="2" id="KW-0238">DNA-binding</keyword>
<dbReference type="Gene3D" id="3.30.200.160">
    <property type="entry name" value="TFIIIC, subcomplex tauA, subunit Sfc1, barrel domain"/>
    <property type="match status" value="1"/>
</dbReference>
<evidence type="ECO:0000313" key="8">
    <source>
        <dbReference type="EMBL" id="GJJ07427.1"/>
    </source>
</evidence>
<feature type="domain" description="Transcription factor IIIC subunit 5 HTH" evidence="6">
    <location>
        <begin position="182"/>
        <end position="346"/>
    </location>
</feature>
<dbReference type="GO" id="GO:0001002">
    <property type="term" value="F:RNA polymerase III type 1 promoter sequence-specific DNA binding"/>
    <property type="evidence" value="ECO:0007669"/>
    <property type="project" value="TreeGrafter"/>
</dbReference>
<comment type="caution">
    <text evidence="8">The sequence shown here is derived from an EMBL/GenBank/DDBJ whole genome shotgun (WGS) entry which is preliminary data.</text>
</comment>
<keyword evidence="9" id="KW-1185">Reference proteome</keyword>
<keyword evidence="3" id="KW-0804">Transcription</keyword>
<dbReference type="Pfam" id="PF09734">
    <property type="entry name" value="Tau95"/>
    <property type="match status" value="1"/>
</dbReference>
<protein>
    <recommendedName>
        <fullName evidence="10">RNA polymerase III transcription factor IIIC subunit-domain-containing protein</fullName>
    </recommendedName>
</protein>
<organism evidence="8 9">
    <name type="scientific">Clathrus columnatus</name>
    <dbReference type="NCBI Taxonomy" id="1419009"/>
    <lineage>
        <taxon>Eukaryota</taxon>
        <taxon>Fungi</taxon>
        <taxon>Dikarya</taxon>
        <taxon>Basidiomycota</taxon>
        <taxon>Agaricomycotina</taxon>
        <taxon>Agaricomycetes</taxon>
        <taxon>Phallomycetidae</taxon>
        <taxon>Phallales</taxon>
        <taxon>Clathraceae</taxon>
        <taxon>Clathrus</taxon>
    </lineage>
</organism>
<reference evidence="8" key="1">
    <citation type="submission" date="2021-10" db="EMBL/GenBank/DDBJ databases">
        <title>De novo Genome Assembly of Clathrus columnatus (Basidiomycota, Fungi) Using Illumina and Nanopore Sequence Data.</title>
        <authorList>
            <person name="Ogiso-Tanaka E."/>
            <person name="Itagaki H."/>
            <person name="Hosoya T."/>
            <person name="Hosaka K."/>
        </authorList>
    </citation>
    <scope>NUCLEOTIDE SEQUENCE</scope>
    <source>
        <strain evidence="8">MO-923</strain>
    </source>
</reference>